<feature type="domain" description="Amidohydrolase-related" evidence="3">
    <location>
        <begin position="48"/>
        <end position="347"/>
    </location>
</feature>
<dbReference type="PANTHER" id="PTHR11113:SF14">
    <property type="entry name" value="N-ACETYLGLUCOSAMINE-6-PHOSPHATE DEACETYLASE"/>
    <property type="match status" value="1"/>
</dbReference>
<dbReference type="PANTHER" id="PTHR11113">
    <property type="entry name" value="N-ACETYLGLUCOSAMINE-6-PHOSPHATE DEACETYLASE"/>
    <property type="match status" value="1"/>
</dbReference>
<dbReference type="RefSeq" id="WP_183318298.1">
    <property type="nucleotide sequence ID" value="NZ_JACIEN010000007.1"/>
</dbReference>
<dbReference type="EMBL" id="JACIEN010000007">
    <property type="protein sequence ID" value="MBB4019508.1"/>
    <property type="molecule type" value="Genomic_DNA"/>
</dbReference>
<name>A0A840C7E8_9HYPH</name>
<evidence type="ECO:0000313" key="4">
    <source>
        <dbReference type="EMBL" id="MBB4019508.1"/>
    </source>
</evidence>
<accession>A0A840C7E8</accession>
<evidence type="ECO:0000256" key="1">
    <source>
        <dbReference type="ARBA" id="ARBA00010716"/>
    </source>
</evidence>
<dbReference type="SUPFAM" id="SSF51556">
    <property type="entry name" value="Metallo-dependent hydrolases"/>
    <property type="match status" value="1"/>
</dbReference>
<proteinExistence type="inferred from homology"/>
<keyword evidence="2 4" id="KW-0378">Hydrolase</keyword>
<comment type="similarity">
    <text evidence="1">Belongs to the metallo-dependent hydrolases superfamily. NagA family.</text>
</comment>
<dbReference type="GO" id="GO:0008448">
    <property type="term" value="F:N-acetylglucosamine-6-phosphate deacetylase activity"/>
    <property type="evidence" value="ECO:0007669"/>
    <property type="project" value="UniProtKB-EC"/>
</dbReference>
<evidence type="ECO:0000259" key="3">
    <source>
        <dbReference type="Pfam" id="PF01979"/>
    </source>
</evidence>
<dbReference type="Proteomes" id="UP000577362">
    <property type="component" value="Unassembled WGS sequence"/>
</dbReference>
<dbReference type="AlphaFoldDB" id="A0A840C7E8"/>
<evidence type="ECO:0000313" key="5">
    <source>
        <dbReference type="Proteomes" id="UP000577362"/>
    </source>
</evidence>
<sequence length="384" mass="40266">MSNLTERAPEPLRLDDGLEVRDYPADARWRAGEGRPAPEGSHFPACGTPGLVDLQVNGFAGVDFNDAALTAEALDHALSAMLRTGVTSLLPTIITATREELLARFVALDKAVAGSRLGRWMVPGYHLEGPFLNPADGYAGCHPPAAMRGADMALVDEIERHLARPILMVTLAPEVENADAFIAAAVARGKCVAAGHSRADEDSLARAVAAGLSLSTHLGNGLPQQLPKLANPLFAQLAEDRLTATFIADGIHVPPQALKVMIRAKGLDRSILVTDAVAAAAAAPGLHRFAGMDIELAEDGTVRNPGSRYLAGSSLCLDAAVRNIVAFGAATPREALRLACANPRRVLAPALAAHGAALAASHLRWGPELRLHSAAVGPFEIRLD</sequence>
<dbReference type="InterPro" id="IPR006680">
    <property type="entry name" value="Amidohydro-rel"/>
</dbReference>
<comment type="caution">
    <text evidence="4">The sequence shown here is derived from an EMBL/GenBank/DDBJ whole genome shotgun (WGS) entry which is preliminary data.</text>
</comment>
<dbReference type="Pfam" id="PF01979">
    <property type="entry name" value="Amidohydro_1"/>
    <property type="match status" value="1"/>
</dbReference>
<dbReference type="EC" id="3.5.1.25" evidence="4"/>
<organism evidence="4 5">
    <name type="scientific">Chelatococcus caeni</name>
    <dbReference type="NCBI Taxonomy" id="1348468"/>
    <lineage>
        <taxon>Bacteria</taxon>
        <taxon>Pseudomonadati</taxon>
        <taxon>Pseudomonadota</taxon>
        <taxon>Alphaproteobacteria</taxon>
        <taxon>Hyphomicrobiales</taxon>
        <taxon>Chelatococcaceae</taxon>
        <taxon>Chelatococcus</taxon>
    </lineage>
</organism>
<keyword evidence="5" id="KW-1185">Reference proteome</keyword>
<dbReference type="Gene3D" id="3.20.20.140">
    <property type="entry name" value="Metal-dependent hydrolases"/>
    <property type="match status" value="1"/>
</dbReference>
<reference evidence="4 5" key="1">
    <citation type="submission" date="2020-08" db="EMBL/GenBank/DDBJ databases">
        <title>Genomic Encyclopedia of Type Strains, Phase IV (KMG-IV): sequencing the most valuable type-strain genomes for metagenomic binning, comparative biology and taxonomic classification.</title>
        <authorList>
            <person name="Goeker M."/>
        </authorList>
    </citation>
    <scope>NUCLEOTIDE SEQUENCE [LARGE SCALE GENOMIC DNA]</scope>
    <source>
        <strain evidence="4 5">DSM 103737</strain>
    </source>
</reference>
<evidence type="ECO:0000256" key="2">
    <source>
        <dbReference type="ARBA" id="ARBA00022801"/>
    </source>
</evidence>
<dbReference type="InterPro" id="IPR032466">
    <property type="entry name" value="Metal_Hydrolase"/>
</dbReference>
<gene>
    <name evidence="4" type="ORF">GGR16_004559</name>
</gene>
<dbReference type="GO" id="GO:0006046">
    <property type="term" value="P:N-acetylglucosamine catabolic process"/>
    <property type="evidence" value="ECO:0007669"/>
    <property type="project" value="TreeGrafter"/>
</dbReference>
<protein>
    <submittedName>
        <fullName evidence="4">N-acetylglucosamine-6-phosphate deacetylase</fullName>
        <ecNumber evidence="4">3.5.1.25</ecNumber>
    </submittedName>
</protein>